<dbReference type="InParanoid" id="A0A1V8SVU3"/>
<evidence type="ECO:0000313" key="2">
    <source>
        <dbReference type="EMBL" id="OQO03118.1"/>
    </source>
</evidence>
<accession>A0A1V8SVU3</accession>
<dbReference type="AlphaFoldDB" id="A0A1V8SVU3"/>
<evidence type="ECO:0000313" key="3">
    <source>
        <dbReference type="Proteomes" id="UP000192596"/>
    </source>
</evidence>
<feature type="region of interest" description="Disordered" evidence="1">
    <location>
        <begin position="290"/>
        <end position="324"/>
    </location>
</feature>
<dbReference type="Proteomes" id="UP000192596">
    <property type="component" value="Unassembled WGS sequence"/>
</dbReference>
<organism evidence="2 3">
    <name type="scientific">Cryoendolithus antarcticus</name>
    <dbReference type="NCBI Taxonomy" id="1507870"/>
    <lineage>
        <taxon>Eukaryota</taxon>
        <taxon>Fungi</taxon>
        <taxon>Dikarya</taxon>
        <taxon>Ascomycota</taxon>
        <taxon>Pezizomycotina</taxon>
        <taxon>Dothideomycetes</taxon>
        <taxon>Dothideomycetidae</taxon>
        <taxon>Cladosporiales</taxon>
        <taxon>Cladosporiaceae</taxon>
        <taxon>Cryoendolithus</taxon>
    </lineage>
</organism>
<feature type="region of interest" description="Disordered" evidence="1">
    <location>
        <begin position="219"/>
        <end position="250"/>
    </location>
</feature>
<feature type="region of interest" description="Disordered" evidence="1">
    <location>
        <begin position="72"/>
        <end position="96"/>
    </location>
</feature>
<evidence type="ECO:0000256" key="1">
    <source>
        <dbReference type="SAM" id="MobiDB-lite"/>
    </source>
</evidence>
<gene>
    <name evidence="2" type="ORF">B0A48_11373</name>
</gene>
<feature type="compositionally biased region" description="Low complexity" evidence="1">
    <location>
        <begin position="74"/>
        <end position="83"/>
    </location>
</feature>
<protein>
    <submittedName>
        <fullName evidence="2">Uncharacterized protein</fullName>
    </submittedName>
</protein>
<reference evidence="3" key="1">
    <citation type="submission" date="2017-03" db="EMBL/GenBank/DDBJ databases">
        <title>Genomes of endolithic fungi from Antarctica.</title>
        <authorList>
            <person name="Coleine C."/>
            <person name="Masonjones S."/>
            <person name="Stajich J.E."/>
        </authorList>
    </citation>
    <scope>NUCLEOTIDE SEQUENCE [LARGE SCALE GENOMIC DNA]</scope>
    <source>
        <strain evidence="3">CCFEE 5527</strain>
    </source>
</reference>
<feature type="compositionally biased region" description="Polar residues" evidence="1">
    <location>
        <begin position="220"/>
        <end position="234"/>
    </location>
</feature>
<feature type="region of interest" description="Disordered" evidence="1">
    <location>
        <begin position="1"/>
        <end position="21"/>
    </location>
</feature>
<feature type="compositionally biased region" description="Basic and acidic residues" evidence="1">
    <location>
        <begin position="235"/>
        <end position="246"/>
    </location>
</feature>
<name>A0A1V8SVU3_9PEZI</name>
<keyword evidence="3" id="KW-1185">Reference proteome</keyword>
<proteinExistence type="predicted"/>
<feature type="compositionally biased region" description="Low complexity" evidence="1">
    <location>
        <begin position="297"/>
        <end position="313"/>
    </location>
</feature>
<dbReference type="OrthoDB" id="7464126at2759"/>
<comment type="caution">
    <text evidence="2">The sequence shown here is derived from an EMBL/GenBank/DDBJ whole genome shotgun (WGS) entry which is preliminary data.</text>
</comment>
<sequence>MSPTSTGTVEKDAANPETTASRAIIQVSQPDAVVLTLGLRSPAVITGSSSASKQVIVTLADVLSTKDGLRCISGKKSSSSSASQIENDETTKHQPTHDKVVPVLHMDPTRVLSDLGAQESVSMPATPCVSSPEVALEAAQTDNIQVPSAEIPVAPLSRPVQRLKSDALAPTPAAQRSSGIHEISPDSASCQAQPELTTFCLDKAGLCSPSLHNMSLEDLYSSSRPTTPRLSAESTCRDRQIPRGSDHGSCLVQPGLEVDECSEEEDLVAVELQEFEEEVLIIRAPPDCTIGRDGPVSAPTSATSPTSLLSQPTRRPPPPPPIPARPDVVPSLVEKDKFLFDAPDALRTSSGEDVLVDHIGERLSRICRCWNKQLWPHAEAYLVEQLESCSTPSDHEAARRIRHLLGVCASFQGHWQRALVLFLSVLNPGSEEVTDLDPADCAALW</sequence>
<feature type="compositionally biased region" description="Pro residues" evidence="1">
    <location>
        <begin position="314"/>
        <end position="324"/>
    </location>
</feature>
<dbReference type="EMBL" id="NAJO01000025">
    <property type="protein sequence ID" value="OQO03118.1"/>
    <property type="molecule type" value="Genomic_DNA"/>
</dbReference>